<evidence type="ECO:0000313" key="3">
    <source>
        <dbReference type="Proteomes" id="UP001222325"/>
    </source>
</evidence>
<dbReference type="EMBL" id="JARJCN010000167">
    <property type="protein sequence ID" value="KAJ7065984.1"/>
    <property type="molecule type" value="Genomic_DNA"/>
</dbReference>
<feature type="transmembrane region" description="Helical" evidence="1">
    <location>
        <begin position="58"/>
        <end position="77"/>
    </location>
</feature>
<sequence>MSNPNRPGLPEGILSLERATIVGDALSQMVFGIAICVFFQAIYLLITDPPRRKETRNIPLIIYTLVLFALGTIFVGMDLNNLKLMFVDNRNAPGGPTAYALAQYGKPLSIVPNACAFISDWLAAGLLLYRCIIIFHMNFALIALPVLMYLGAIALSIIVLFQASRPNAHLWTSKTVDFGVPYYALSAALNVLLTAMITVRLLIYRRSLRKALGDEQADSVPYASIAGMLIESSALYAVVSILFLVPYGLKSDVSNIFIPILVEVQLLAPLLIILRVAKRRGWEKSTATANPTTL</sequence>
<proteinExistence type="predicted"/>
<reference evidence="2" key="1">
    <citation type="submission" date="2023-03" db="EMBL/GenBank/DDBJ databases">
        <title>Massive genome expansion in bonnet fungi (Mycena s.s.) driven by repeated elements and novel gene families across ecological guilds.</title>
        <authorList>
            <consortium name="Lawrence Berkeley National Laboratory"/>
            <person name="Harder C.B."/>
            <person name="Miyauchi S."/>
            <person name="Viragh M."/>
            <person name="Kuo A."/>
            <person name="Thoen E."/>
            <person name="Andreopoulos B."/>
            <person name="Lu D."/>
            <person name="Skrede I."/>
            <person name="Drula E."/>
            <person name="Henrissat B."/>
            <person name="Morin E."/>
            <person name="Kohler A."/>
            <person name="Barry K."/>
            <person name="LaButti K."/>
            <person name="Morin E."/>
            <person name="Salamov A."/>
            <person name="Lipzen A."/>
            <person name="Mereny Z."/>
            <person name="Hegedus B."/>
            <person name="Baldrian P."/>
            <person name="Stursova M."/>
            <person name="Weitz H."/>
            <person name="Taylor A."/>
            <person name="Grigoriev I.V."/>
            <person name="Nagy L.G."/>
            <person name="Martin F."/>
            <person name="Kauserud H."/>
        </authorList>
    </citation>
    <scope>NUCLEOTIDE SEQUENCE</scope>
    <source>
        <strain evidence="2">CBHHK173m</strain>
    </source>
</reference>
<evidence type="ECO:0000313" key="2">
    <source>
        <dbReference type="EMBL" id="KAJ7065984.1"/>
    </source>
</evidence>
<feature type="transmembrane region" description="Helical" evidence="1">
    <location>
        <begin position="110"/>
        <end position="129"/>
    </location>
</feature>
<keyword evidence="3" id="KW-1185">Reference proteome</keyword>
<keyword evidence="1" id="KW-0472">Membrane</keyword>
<keyword evidence="1" id="KW-0812">Transmembrane</keyword>
<feature type="transmembrane region" description="Helical" evidence="1">
    <location>
        <begin position="141"/>
        <end position="162"/>
    </location>
</feature>
<dbReference type="AlphaFoldDB" id="A0AAD6TMJ1"/>
<gene>
    <name evidence="2" type="ORF">B0H15DRAFT_758583</name>
</gene>
<feature type="non-terminal residue" evidence="2">
    <location>
        <position position="1"/>
    </location>
</feature>
<protein>
    <submittedName>
        <fullName evidence="2">Uncharacterized protein</fullName>
    </submittedName>
</protein>
<feature type="transmembrane region" description="Helical" evidence="1">
    <location>
        <begin position="256"/>
        <end position="277"/>
    </location>
</feature>
<name>A0AAD6TMJ1_9AGAR</name>
<feature type="transmembrane region" description="Helical" evidence="1">
    <location>
        <begin position="182"/>
        <end position="203"/>
    </location>
</feature>
<organism evidence="2 3">
    <name type="scientific">Mycena belliarum</name>
    <dbReference type="NCBI Taxonomy" id="1033014"/>
    <lineage>
        <taxon>Eukaryota</taxon>
        <taxon>Fungi</taxon>
        <taxon>Dikarya</taxon>
        <taxon>Basidiomycota</taxon>
        <taxon>Agaricomycotina</taxon>
        <taxon>Agaricomycetes</taxon>
        <taxon>Agaricomycetidae</taxon>
        <taxon>Agaricales</taxon>
        <taxon>Marasmiineae</taxon>
        <taxon>Mycenaceae</taxon>
        <taxon>Mycena</taxon>
    </lineage>
</organism>
<keyword evidence="1" id="KW-1133">Transmembrane helix</keyword>
<accession>A0AAD6TMJ1</accession>
<dbReference type="Proteomes" id="UP001222325">
    <property type="component" value="Unassembled WGS sequence"/>
</dbReference>
<comment type="caution">
    <text evidence="2">The sequence shown here is derived from an EMBL/GenBank/DDBJ whole genome shotgun (WGS) entry which is preliminary data.</text>
</comment>
<feature type="transmembrane region" description="Helical" evidence="1">
    <location>
        <begin position="223"/>
        <end position="244"/>
    </location>
</feature>
<evidence type="ECO:0000256" key="1">
    <source>
        <dbReference type="SAM" id="Phobius"/>
    </source>
</evidence>
<feature type="transmembrane region" description="Helical" evidence="1">
    <location>
        <begin position="25"/>
        <end position="46"/>
    </location>
</feature>